<dbReference type="PANTHER" id="PTHR34309:SF10">
    <property type="entry name" value="SLR1406 PROTEIN"/>
    <property type="match status" value="1"/>
</dbReference>
<reference evidence="1" key="1">
    <citation type="submission" date="2023-09" db="EMBL/GenBank/DDBJ databases">
        <title>Demequina sp. a novel bacteria isolated from Capsicum annuum.</title>
        <authorList>
            <person name="Humaira Z."/>
            <person name="Lee J."/>
            <person name="Cho D."/>
        </authorList>
    </citation>
    <scope>NUCLEOTIDE SEQUENCE</scope>
    <source>
        <strain evidence="1">PMTSA13</strain>
    </source>
</reference>
<dbReference type="InterPro" id="IPR038084">
    <property type="entry name" value="PduO/GlcC-like_sf"/>
</dbReference>
<dbReference type="AlphaFoldDB" id="A0AA96FDV9"/>
<evidence type="ECO:0000313" key="1">
    <source>
        <dbReference type="EMBL" id="WNM28539.1"/>
    </source>
</evidence>
<dbReference type="EMBL" id="CP134880">
    <property type="protein sequence ID" value="WNM28539.1"/>
    <property type="molecule type" value="Genomic_DNA"/>
</dbReference>
<accession>A0AA96FDV9</accession>
<protein>
    <submittedName>
        <fullName evidence="1">Heme-binding protein</fullName>
    </submittedName>
</protein>
<gene>
    <name evidence="1" type="ORF">RN607_05910</name>
</gene>
<dbReference type="Proteomes" id="UP001303408">
    <property type="component" value="Chromosome"/>
</dbReference>
<proteinExistence type="predicted"/>
<dbReference type="SUPFAM" id="SSF143744">
    <property type="entry name" value="GlcG-like"/>
    <property type="match status" value="2"/>
</dbReference>
<dbReference type="KEGG" id="dcp:RN607_05910"/>
<dbReference type="PANTHER" id="PTHR34309">
    <property type="entry name" value="SLR1406 PROTEIN"/>
    <property type="match status" value="1"/>
</dbReference>
<dbReference type="RefSeq" id="WP_313545025.1">
    <property type="nucleotide sequence ID" value="NZ_CP134880.1"/>
</dbReference>
<dbReference type="InterPro" id="IPR005624">
    <property type="entry name" value="PduO/GlcC-like"/>
</dbReference>
<dbReference type="InterPro" id="IPR052517">
    <property type="entry name" value="GlcG_carb_metab_protein"/>
</dbReference>
<organism evidence="1">
    <name type="scientific">Demequina capsici</name>
    <dbReference type="NCBI Taxonomy" id="3075620"/>
    <lineage>
        <taxon>Bacteria</taxon>
        <taxon>Bacillati</taxon>
        <taxon>Actinomycetota</taxon>
        <taxon>Actinomycetes</taxon>
        <taxon>Micrococcales</taxon>
        <taxon>Demequinaceae</taxon>
        <taxon>Demequina</taxon>
    </lineage>
</organism>
<name>A0AA96FDV9_9MICO</name>
<dbReference type="Pfam" id="PF03928">
    <property type="entry name" value="HbpS-like"/>
    <property type="match status" value="2"/>
</dbReference>
<dbReference type="Gene3D" id="3.30.450.150">
    <property type="entry name" value="Haem-degrading domain"/>
    <property type="match status" value="2"/>
</dbReference>
<sequence length="323" mass="32381">MSSHPRDLPLAEAQMLVQRAVDKAEQLGLRGGIAVVGASGALITASRLDHGGPGGMARARSKAWISATQQVQSSEHLHRMTSLPGPISAGFVAVSPEAVFPGAGGMPIERDGVIVGGIAASGATVSPFLPAGVAPEAVSADGQPANPEDLLIAYALTIPYEGQHGDDAARWQQRFGDLVVPPQESLGMRAAPPAVSQHELAWAAELSEAATASAQRHGARISVAVVDRGGDPLRQDRMDDAVAGGVDVALATACTAARFGMPSGDLVMTYGAAADALGALGPQPFLLAPGGSPILDAGRVVGAIGIGGADPALCALIAAEVAG</sequence>